<evidence type="ECO:0000256" key="6">
    <source>
        <dbReference type="ARBA" id="ARBA00022989"/>
    </source>
</evidence>
<dbReference type="InterPro" id="IPR022645">
    <property type="entry name" value="SecD/SecF_bac"/>
</dbReference>
<comment type="function">
    <text evidence="9">Part of the Sec protein translocase complex. Interacts with the SecYEG preprotein conducting channel. SecDF uses the proton motive force (PMF) to complete protein translocation after the ATP-dependent function of SecA.</text>
</comment>
<evidence type="ECO:0000256" key="1">
    <source>
        <dbReference type="ARBA" id="ARBA00004651"/>
    </source>
</evidence>
<sequence>MKNDVQTKTDVQMTEQEVSEKFNRGRKVIDFVGSKKIFFGVSLGIMLIGIICNFIFGTTLDIQFSGGATLTFSYTSDEEHPIDQNALYDFIQEKTTDKITTSFSEDLMGNTGKNVSVQFSGNDSIETDIQKNLEKDLQAQYPDNNFITLEANSVDASMGFSFLLKCLAAVALASILMVLYVTIRFKKIGGLSAGVMALVALFHDVAMIYFLYVIFQMPIDSNFIAVVLMILGYSLNDTIVIYDRVREERKLMGRRTDVGTVFNVSATKTLKRTIMTSVTTLTAIMTVYILATIFNISSVKGFALPMMIGVVSGCYSSICIAGPLWVMWQNHKAKKKAAK</sequence>
<comment type="subunit">
    <text evidence="9">Forms a complex with SecD. Part of the essential Sec protein translocation apparatus which comprises SecA, SecYEG and auxiliary proteins SecDF. Other proteins may also be involved.</text>
</comment>
<dbReference type="InterPro" id="IPR022813">
    <property type="entry name" value="SecD/SecF_arch_bac"/>
</dbReference>
<dbReference type="SUPFAM" id="SSF82866">
    <property type="entry name" value="Multidrug efflux transporter AcrB transmembrane domain"/>
    <property type="match status" value="1"/>
</dbReference>
<dbReference type="Pfam" id="PF02355">
    <property type="entry name" value="SecD_SecF_C"/>
    <property type="match status" value="1"/>
</dbReference>
<keyword evidence="5 9" id="KW-0653">Protein transport</keyword>
<dbReference type="GO" id="GO:0043952">
    <property type="term" value="P:protein transport by the Sec complex"/>
    <property type="evidence" value="ECO:0007669"/>
    <property type="project" value="UniProtKB-UniRule"/>
</dbReference>
<evidence type="ECO:0000256" key="4">
    <source>
        <dbReference type="ARBA" id="ARBA00022692"/>
    </source>
</evidence>
<keyword evidence="12" id="KW-1185">Reference proteome</keyword>
<dbReference type="GO" id="GO:0005886">
    <property type="term" value="C:plasma membrane"/>
    <property type="evidence" value="ECO:0007669"/>
    <property type="project" value="UniProtKB-SubCell"/>
</dbReference>
<comment type="similarity">
    <text evidence="9">Belongs to the SecD/SecF family. SecF subfamily.</text>
</comment>
<dbReference type="GO" id="GO:0006605">
    <property type="term" value="P:protein targeting"/>
    <property type="evidence" value="ECO:0007669"/>
    <property type="project" value="UniProtKB-UniRule"/>
</dbReference>
<keyword evidence="2 9" id="KW-0813">Transport</keyword>
<name>A0A934WQV5_9FIRM</name>
<evidence type="ECO:0000259" key="10">
    <source>
        <dbReference type="Pfam" id="PF02355"/>
    </source>
</evidence>
<feature type="transmembrane region" description="Helical" evidence="9">
    <location>
        <begin position="37"/>
        <end position="56"/>
    </location>
</feature>
<accession>A0A934WQV5</accession>
<evidence type="ECO:0000313" key="11">
    <source>
        <dbReference type="EMBL" id="MBK6087247.1"/>
    </source>
</evidence>
<dbReference type="InterPro" id="IPR005665">
    <property type="entry name" value="SecF_bac"/>
</dbReference>
<dbReference type="PRINTS" id="PR01755">
    <property type="entry name" value="SECFTRNLCASE"/>
</dbReference>
<evidence type="ECO:0000313" key="12">
    <source>
        <dbReference type="Proteomes" id="UP000633365"/>
    </source>
</evidence>
<reference evidence="11" key="1">
    <citation type="submission" date="2021-01" db="EMBL/GenBank/DDBJ databases">
        <title>Genome public.</title>
        <authorList>
            <person name="Liu C."/>
            <person name="Sun Q."/>
        </authorList>
    </citation>
    <scope>NUCLEOTIDE SEQUENCE</scope>
    <source>
        <strain evidence="11">M6</strain>
    </source>
</reference>
<evidence type="ECO:0000256" key="7">
    <source>
        <dbReference type="ARBA" id="ARBA00023010"/>
    </source>
</evidence>
<evidence type="ECO:0000256" key="9">
    <source>
        <dbReference type="HAMAP-Rule" id="MF_01464"/>
    </source>
</evidence>
<evidence type="ECO:0000256" key="8">
    <source>
        <dbReference type="ARBA" id="ARBA00023136"/>
    </source>
</evidence>
<dbReference type="EMBL" id="JAEQMG010000015">
    <property type="protein sequence ID" value="MBK6087247.1"/>
    <property type="molecule type" value="Genomic_DNA"/>
</dbReference>
<comment type="subcellular location">
    <subcellularLocation>
        <location evidence="1 9">Cell membrane</location>
        <topology evidence="1 9">Multi-pass membrane protein</topology>
    </subcellularLocation>
</comment>
<feature type="transmembrane region" description="Helical" evidence="9">
    <location>
        <begin position="302"/>
        <end position="326"/>
    </location>
</feature>
<keyword evidence="4 9" id="KW-0812">Transmembrane</keyword>
<evidence type="ECO:0000256" key="5">
    <source>
        <dbReference type="ARBA" id="ARBA00022927"/>
    </source>
</evidence>
<evidence type="ECO:0000256" key="3">
    <source>
        <dbReference type="ARBA" id="ARBA00022475"/>
    </source>
</evidence>
<keyword evidence="3 9" id="KW-1003">Cell membrane</keyword>
<feature type="transmembrane region" description="Helical" evidence="9">
    <location>
        <begin position="195"/>
        <end position="215"/>
    </location>
</feature>
<dbReference type="GO" id="GO:0065002">
    <property type="term" value="P:intracellular protein transmembrane transport"/>
    <property type="evidence" value="ECO:0007669"/>
    <property type="project" value="UniProtKB-UniRule"/>
</dbReference>
<dbReference type="HAMAP" id="MF_01464_B">
    <property type="entry name" value="SecF_B"/>
    <property type="match status" value="1"/>
</dbReference>
<dbReference type="Gene3D" id="1.20.1640.10">
    <property type="entry name" value="Multidrug efflux transporter AcrB transmembrane domain"/>
    <property type="match status" value="1"/>
</dbReference>
<dbReference type="NCBIfam" id="TIGR00966">
    <property type="entry name" value="transloc_SecF"/>
    <property type="match status" value="1"/>
</dbReference>
<dbReference type="Proteomes" id="UP000633365">
    <property type="component" value="Unassembled WGS sequence"/>
</dbReference>
<protein>
    <recommendedName>
        <fullName evidence="9">Protein-export membrane protein SecF</fullName>
    </recommendedName>
</protein>
<dbReference type="PANTHER" id="PTHR30081:SF8">
    <property type="entry name" value="PROTEIN TRANSLOCASE SUBUNIT SECF"/>
    <property type="match status" value="1"/>
</dbReference>
<dbReference type="GO" id="GO:0015450">
    <property type="term" value="F:protein-transporting ATPase activity"/>
    <property type="evidence" value="ECO:0007669"/>
    <property type="project" value="InterPro"/>
</dbReference>
<feature type="transmembrane region" description="Helical" evidence="9">
    <location>
        <begin position="274"/>
        <end position="296"/>
    </location>
</feature>
<keyword evidence="6 9" id="KW-1133">Transmembrane helix</keyword>
<evidence type="ECO:0000256" key="2">
    <source>
        <dbReference type="ARBA" id="ARBA00022448"/>
    </source>
</evidence>
<dbReference type="AlphaFoldDB" id="A0A934WQV5"/>
<comment type="caution">
    <text evidence="11">The sequence shown here is derived from an EMBL/GenBank/DDBJ whole genome shotgun (WGS) entry which is preliminary data.</text>
</comment>
<gene>
    <name evidence="9 11" type="primary">secF</name>
    <name evidence="11" type="ORF">JKK62_01000</name>
</gene>
<keyword evidence="7 9" id="KW-0811">Translocation</keyword>
<feature type="transmembrane region" description="Helical" evidence="9">
    <location>
        <begin position="162"/>
        <end position="183"/>
    </location>
</feature>
<keyword evidence="8 9" id="KW-0472">Membrane</keyword>
<organism evidence="11 12">
    <name type="scientific">Ruminococcus difficilis</name>
    <dbReference type="NCBI Taxonomy" id="2763069"/>
    <lineage>
        <taxon>Bacteria</taxon>
        <taxon>Bacillati</taxon>
        <taxon>Bacillota</taxon>
        <taxon>Clostridia</taxon>
        <taxon>Eubacteriales</taxon>
        <taxon>Oscillospiraceae</taxon>
        <taxon>Ruminococcus</taxon>
    </lineage>
</organism>
<feature type="transmembrane region" description="Helical" evidence="9">
    <location>
        <begin position="221"/>
        <end position="242"/>
    </location>
</feature>
<dbReference type="RefSeq" id="WP_186834161.1">
    <property type="nucleotide sequence ID" value="NZ_JAEQMG010000015.1"/>
</dbReference>
<dbReference type="PANTHER" id="PTHR30081">
    <property type="entry name" value="PROTEIN-EXPORT MEMBRANE PROTEIN SEC"/>
    <property type="match status" value="1"/>
</dbReference>
<feature type="domain" description="Protein export membrane protein SecD/SecF C-terminal" evidence="10">
    <location>
        <begin position="145"/>
        <end position="330"/>
    </location>
</feature>
<proteinExistence type="inferred from homology"/>
<dbReference type="InterPro" id="IPR048634">
    <property type="entry name" value="SecD_SecF_C"/>
</dbReference>